<dbReference type="SUPFAM" id="SSF46565">
    <property type="entry name" value="Chaperone J-domain"/>
    <property type="match status" value="1"/>
</dbReference>
<dbReference type="PANTHER" id="PTHR44137">
    <property type="entry name" value="BNAC03G44070D PROTEIN"/>
    <property type="match status" value="1"/>
</dbReference>
<protein>
    <recommendedName>
        <fullName evidence="2">J domain-containing protein</fullName>
    </recommendedName>
</protein>
<feature type="region of interest" description="Disordered" evidence="1">
    <location>
        <begin position="259"/>
        <end position="322"/>
    </location>
</feature>
<organism evidence="3 4">
    <name type="scientific">Dorcoceras hygrometricum</name>
    <dbReference type="NCBI Taxonomy" id="472368"/>
    <lineage>
        <taxon>Eukaryota</taxon>
        <taxon>Viridiplantae</taxon>
        <taxon>Streptophyta</taxon>
        <taxon>Embryophyta</taxon>
        <taxon>Tracheophyta</taxon>
        <taxon>Spermatophyta</taxon>
        <taxon>Magnoliopsida</taxon>
        <taxon>eudicotyledons</taxon>
        <taxon>Gunneridae</taxon>
        <taxon>Pentapetalae</taxon>
        <taxon>asterids</taxon>
        <taxon>lamiids</taxon>
        <taxon>Lamiales</taxon>
        <taxon>Gesneriaceae</taxon>
        <taxon>Didymocarpoideae</taxon>
        <taxon>Trichosporeae</taxon>
        <taxon>Loxocarpinae</taxon>
        <taxon>Dorcoceras</taxon>
    </lineage>
</organism>
<feature type="region of interest" description="Disordered" evidence="1">
    <location>
        <begin position="173"/>
        <end position="207"/>
    </location>
</feature>
<evidence type="ECO:0000313" key="4">
    <source>
        <dbReference type="Proteomes" id="UP000250235"/>
    </source>
</evidence>
<evidence type="ECO:0000313" key="3">
    <source>
        <dbReference type="EMBL" id="KZV23565.1"/>
    </source>
</evidence>
<dbReference type="PROSITE" id="PS50076">
    <property type="entry name" value="DNAJ_2"/>
    <property type="match status" value="1"/>
</dbReference>
<dbReference type="InterPro" id="IPR018253">
    <property type="entry name" value="DnaJ_domain_CS"/>
</dbReference>
<feature type="compositionally biased region" description="Polar residues" evidence="1">
    <location>
        <begin position="261"/>
        <end position="279"/>
    </location>
</feature>
<dbReference type="InterPro" id="IPR024593">
    <property type="entry name" value="DUF3444"/>
</dbReference>
<feature type="compositionally biased region" description="Polar residues" evidence="1">
    <location>
        <begin position="173"/>
        <end position="198"/>
    </location>
</feature>
<dbReference type="OrthoDB" id="66964at2759"/>
<dbReference type="InterPro" id="IPR001623">
    <property type="entry name" value="DnaJ_domain"/>
</dbReference>
<evidence type="ECO:0000259" key="2">
    <source>
        <dbReference type="PROSITE" id="PS50076"/>
    </source>
</evidence>
<keyword evidence="4" id="KW-1185">Reference proteome</keyword>
<dbReference type="SMART" id="SM00271">
    <property type="entry name" value="DnaJ"/>
    <property type="match status" value="1"/>
</dbReference>
<reference evidence="3 4" key="1">
    <citation type="journal article" date="2015" name="Proc. Natl. Acad. Sci. U.S.A.">
        <title>The resurrection genome of Boea hygrometrica: A blueprint for survival of dehydration.</title>
        <authorList>
            <person name="Xiao L."/>
            <person name="Yang G."/>
            <person name="Zhang L."/>
            <person name="Yang X."/>
            <person name="Zhao S."/>
            <person name="Ji Z."/>
            <person name="Zhou Q."/>
            <person name="Hu M."/>
            <person name="Wang Y."/>
            <person name="Chen M."/>
            <person name="Xu Y."/>
            <person name="Jin H."/>
            <person name="Xiao X."/>
            <person name="Hu G."/>
            <person name="Bao F."/>
            <person name="Hu Y."/>
            <person name="Wan P."/>
            <person name="Li L."/>
            <person name="Deng X."/>
            <person name="Kuang T."/>
            <person name="Xiang C."/>
            <person name="Zhu J.K."/>
            <person name="Oliver M.J."/>
            <person name="He Y."/>
        </authorList>
    </citation>
    <scope>NUCLEOTIDE SEQUENCE [LARGE SCALE GENOMIC DNA]</scope>
    <source>
        <strain evidence="4">cv. XS01</strain>
    </source>
</reference>
<proteinExistence type="predicted"/>
<evidence type="ECO:0000256" key="1">
    <source>
        <dbReference type="SAM" id="MobiDB-lite"/>
    </source>
</evidence>
<dbReference type="CDD" id="cd06257">
    <property type="entry name" value="DnaJ"/>
    <property type="match status" value="1"/>
</dbReference>
<dbReference type="InterPro" id="IPR036869">
    <property type="entry name" value="J_dom_sf"/>
</dbReference>
<dbReference type="EMBL" id="KV013444">
    <property type="protein sequence ID" value="KZV23565.1"/>
    <property type="molecule type" value="Genomic_DNA"/>
</dbReference>
<dbReference type="InterPro" id="IPR056988">
    <property type="entry name" value="Zn_ribbon_pln"/>
</dbReference>
<dbReference type="PROSITE" id="PS00636">
    <property type="entry name" value="DNAJ_1"/>
    <property type="match status" value="1"/>
</dbReference>
<dbReference type="Pfam" id="PF00226">
    <property type="entry name" value="DnaJ"/>
    <property type="match status" value="1"/>
</dbReference>
<feature type="domain" description="J" evidence="2">
    <location>
        <begin position="66"/>
        <end position="130"/>
    </location>
</feature>
<dbReference type="AlphaFoldDB" id="A0A2Z7AP33"/>
<dbReference type="Proteomes" id="UP000250235">
    <property type="component" value="Unassembled WGS sequence"/>
</dbReference>
<dbReference type="PANTHER" id="PTHR44137:SF32">
    <property type="entry name" value="DNAJ HEAT SHOCK AMINO-TERMINAL DOMAIN PROTEIN"/>
    <property type="match status" value="1"/>
</dbReference>
<dbReference type="Gene3D" id="1.10.287.110">
    <property type="entry name" value="DnaJ domain"/>
    <property type="match status" value="1"/>
</dbReference>
<sequence length="758" mass="84833">MECNKDEALRAKSIAEGKLEKKDFAGAKKFAVKAQTLYPGLDGIPQMLAILDVYVSAENKINGEVDWYGVLGVKPTADDETIRKQYRKFALMLHPDKNKSVRADGAFKLVSEAWSMLSDTAKRLAYNLRRGSKGFPLKVPIRNAGSSAPKANGCYDFARRTASVSKTENNNVKVSAMPNSTPSYQRTNTVPKTTQNNDVKVPSTPTPMPFYQRTDTFWTICHRCNMHYEYLKVYLNNTLLCPNCKKGFMASETAPPISFPKVTNQVPQQRQQNPGNHAPSQHAHGLGRNGASGGKPAASQSDPTSVRHANHLKNPHSETANVRTMDPSIAAKAATVVQQAQDKLKRAYAESYSPTGWETHLKKKKLDEDVSPYGMSANIAQGHSGSGTSSSTVGSRSYGFFGMSHQPDSVRDLTPVETRNMLMEKARKEISKKLTEWRLEAVARPAYKEKVKAKASEKEIRKSTGKISERAERHVTRSYVDKQTKDPAMAPITVPDPDFHDFDLDRTEGSFGDNEVWAAYDDDDGMPRFYALINKVISRKPFKLRISWLSSRTNTEFSSLDWVSSGFYKTCGEFRVGRYETCKYLNAFSHKVNWAKGLRGSILILPQKGDIWAVYRNWSSDWNEHTPDEVIHKYDMVTVLDDYSEEHGISVAPLVKISSFKTVFRPNMDPNLIKRIPKEEVFRLSHQVPNHLLTGQEAEKAPKGCLELDPAATPLELIIQGTKEADEASIETVNVQVTRSIEITNSDKTTYGKNENTE</sequence>
<gene>
    <name evidence="3" type="ORF">F511_05119</name>
</gene>
<dbReference type="Pfam" id="PF11926">
    <property type="entry name" value="DUF3444"/>
    <property type="match status" value="1"/>
</dbReference>
<dbReference type="PRINTS" id="PR00625">
    <property type="entry name" value="JDOMAIN"/>
</dbReference>
<accession>A0A2Z7AP33</accession>
<name>A0A2Z7AP33_9LAMI</name>
<dbReference type="Pfam" id="PF23551">
    <property type="entry name" value="Zn_ribbon_20"/>
    <property type="match status" value="1"/>
</dbReference>